<dbReference type="AlphaFoldDB" id="A0A2S8FUD8"/>
<dbReference type="RefSeq" id="WP_105352198.1">
    <property type="nucleotide sequence ID" value="NZ_PUIA01000026.1"/>
</dbReference>
<evidence type="ECO:0008006" key="4">
    <source>
        <dbReference type="Google" id="ProtNLM"/>
    </source>
</evidence>
<dbReference type="NCBIfam" id="TIGR02532">
    <property type="entry name" value="IV_pilin_GFxxxE"/>
    <property type="match status" value="1"/>
</dbReference>
<evidence type="ECO:0000313" key="2">
    <source>
        <dbReference type="EMBL" id="PQO35763.1"/>
    </source>
</evidence>
<name>A0A2S8FUD8_9BACT</name>
<keyword evidence="1" id="KW-1133">Transmembrane helix</keyword>
<dbReference type="Proteomes" id="UP000240009">
    <property type="component" value="Unassembled WGS sequence"/>
</dbReference>
<dbReference type="OrthoDB" id="285783at2"/>
<protein>
    <recommendedName>
        <fullName evidence="4">Prepilin-type cleavage/methylation domain-containing protein</fullName>
    </recommendedName>
</protein>
<organism evidence="2 3">
    <name type="scientific">Blastopirellula marina</name>
    <dbReference type="NCBI Taxonomy" id="124"/>
    <lineage>
        <taxon>Bacteria</taxon>
        <taxon>Pseudomonadati</taxon>
        <taxon>Planctomycetota</taxon>
        <taxon>Planctomycetia</taxon>
        <taxon>Pirellulales</taxon>
        <taxon>Pirellulaceae</taxon>
        <taxon>Blastopirellula</taxon>
    </lineage>
</organism>
<feature type="transmembrane region" description="Helical" evidence="1">
    <location>
        <begin position="12"/>
        <end position="32"/>
    </location>
</feature>
<comment type="caution">
    <text evidence="2">The sequence shown here is derived from an EMBL/GenBank/DDBJ whole genome shotgun (WGS) entry which is preliminary data.</text>
</comment>
<accession>A0A2S8FUD8</accession>
<dbReference type="EMBL" id="PUIA01000026">
    <property type="protein sequence ID" value="PQO35763.1"/>
    <property type="molecule type" value="Genomic_DNA"/>
</dbReference>
<gene>
    <name evidence="2" type="ORF">C5Y96_08915</name>
</gene>
<evidence type="ECO:0000313" key="3">
    <source>
        <dbReference type="Proteomes" id="UP000240009"/>
    </source>
</evidence>
<evidence type="ECO:0000256" key="1">
    <source>
        <dbReference type="SAM" id="Phobius"/>
    </source>
</evidence>
<sequence>MRSRRVRGTSLIETLVVIAVGGIIATLAIKLLHQSHLNARQAQDWLELQTGVTRLETQLRQDLREAVEVKLPDDQTLVIQQQGSLVSYTNKIGLVERAAKSQDSDHVQREGFRIPKTRVVISQDEPQQVRVLIEANHGLPSSEKYVIQQAIGRRP</sequence>
<keyword evidence="1" id="KW-0812">Transmembrane</keyword>
<dbReference type="InterPro" id="IPR012902">
    <property type="entry name" value="N_methyl_site"/>
</dbReference>
<keyword evidence="1" id="KW-0472">Membrane</keyword>
<dbReference type="InterPro" id="IPR045584">
    <property type="entry name" value="Pilin-like"/>
</dbReference>
<proteinExistence type="predicted"/>
<dbReference type="SUPFAM" id="SSF54523">
    <property type="entry name" value="Pili subunits"/>
    <property type="match status" value="1"/>
</dbReference>
<reference evidence="2 3" key="1">
    <citation type="submission" date="2018-02" db="EMBL/GenBank/DDBJ databases">
        <title>Comparative genomes isolates from brazilian mangrove.</title>
        <authorList>
            <person name="Araujo J.E."/>
            <person name="Taketani R.G."/>
            <person name="Silva M.C.P."/>
            <person name="Loureco M.V."/>
            <person name="Andreote F.D."/>
        </authorList>
    </citation>
    <scope>NUCLEOTIDE SEQUENCE [LARGE SCALE GENOMIC DNA]</scope>
    <source>
        <strain evidence="2 3">HEX-2 MGV</strain>
    </source>
</reference>